<gene>
    <name evidence="3" type="ORF">SSPSH_002516</name>
</gene>
<comment type="caution">
    <text evidence="3">The sequence shown here is derived from an EMBL/GenBank/DDBJ whole genome shotgun (WGS) entry which is preliminary data.</text>
</comment>
<keyword evidence="4" id="KW-1185">Reference proteome</keyword>
<reference evidence="3 4" key="1">
    <citation type="journal article" date="2011" name="J. Bacteriol.">
        <title>Genome sequence of Salinisphaera shabanensis, a gammaproteobacterium from the harsh, variable environment of the brine-seawater interface of the Shaban Deep in the Red Sea.</title>
        <authorList>
            <person name="Antunes A."/>
            <person name="Alam I."/>
            <person name="Bajic V.B."/>
            <person name="Stingl U."/>
        </authorList>
    </citation>
    <scope>NUCLEOTIDE SEQUENCE [LARGE SCALE GENOMIC DNA]</scope>
    <source>
        <strain evidence="3 4">E1L3A</strain>
    </source>
</reference>
<evidence type="ECO:0000259" key="2">
    <source>
        <dbReference type="Pfam" id="PF09851"/>
    </source>
</evidence>
<dbReference type="Pfam" id="PF09851">
    <property type="entry name" value="SHOCT"/>
    <property type="match status" value="1"/>
</dbReference>
<dbReference type="Proteomes" id="UP000006242">
    <property type="component" value="Unassembled WGS sequence"/>
</dbReference>
<sequence length="265" mass="28284">MASTTSTSEPRLEALAQRYGFSVEAVHVLNKAVIQGHGNMASFNHPELGGAGQWMRGGLLMIEDAFNHELKARVDALCHALGECVDKPGASPTAFARQRQSQTQSSADGDDNVFEYAGSPSSGAWWPEALGQPNATGQQNDLHYAYFAAPQRLAIRMGDRISIHDTGDHRITGVSQQQGNSLLSLSFTSQHGPVALASLPVVQRFGSGNAAPEHVSRAPQASTQAGAADDAHIFDAIERLGDLKSKGLLSEDEFAAKKQELLARL</sequence>
<organism evidence="3 4">
    <name type="scientific">Salinisphaera shabanensis E1L3A</name>
    <dbReference type="NCBI Taxonomy" id="1033802"/>
    <lineage>
        <taxon>Bacteria</taxon>
        <taxon>Pseudomonadati</taxon>
        <taxon>Pseudomonadota</taxon>
        <taxon>Gammaproteobacteria</taxon>
        <taxon>Salinisphaerales</taxon>
        <taxon>Salinisphaeraceae</taxon>
        <taxon>Salinisphaera</taxon>
    </lineage>
</organism>
<evidence type="ECO:0000313" key="4">
    <source>
        <dbReference type="Proteomes" id="UP000006242"/>
    </source>
</evidence>
<dbReference type="eggNOG" id="ENOG502ZA0Y">
    <property type="taxonomic scope" value="Bacteria"/>
</dbReference>
<evidence type="ECO:0000256" key="1">
    <source>
        <dbReference type="SAM" id="MobiDB-lite"/>
    </source>
</evidence>
<name>U2EK06_9GAMM</name>
<dbReference type="AlphaFoldDB" id="U2EK06"/>
<dbReference type="RefSeq" id="WP_006914903.1">
    <property type="nucleotide sequence ID" value="NZ_AFNV02000017.1"/>
</dbReference>
<feature type="domain" description="SHOCT" evidence="2">
    <location>
        <begin position="235"/>
        <end position="262"/>
    </location>
</feature>
<proteinExistence type="predicted"/>
<feature type="region of interest" description="Disordered" evidence="1">
    <location>
        <begin position="92"/>
        <end position="113"/>
    </location>
</feature>
<dbReference type="EMBL" id="AFNV02000017">
    <property type="protein sequence ID" value="ERJ18602.1"/>
    <property type="molecule type" value="Genomic_DNA"/>
</dbReference>
<protein>
    <submittedName>
        <fullName evidence="3">Short domain protein</fullName>
    </submittedName>
</protein>
<accession>U2EK06</accession>
<dbReference type="STRING" id="1033802.SSPSH_002516"/>
<evidence type="ECO:0000313" key="3">
    <source>
        <dbReference type="EMBL" id="ERJ18602.1"/>
    </source>
</evidence>
<dbReference type="InterPro" id="IPR018649">
    <property type="entry name" value="SHOCT"/>
</dbReference>
<feature type="compositionally biased region" description="Low complexity" evidence="1">
    <location>
        <begin position="93"/>
        <end position="107"/>
    </location>
</feature>
<reference evidence="3 4" key="2">
    <citation type="journal article" date="2013" name="PLoS ONE">
        <title>INDIGO - INtegrated Data Warehouse of MIcrobial GenOmes with Examples from the Red Sea Extremophiles.</title>
        <authorList>
            <person name="Alam I."/>
            <person name="Antunes A."/>
            <person name="Kamau A.A."/>
            <person name="Ba Alawi W."/>
            <person name="Kalkatawi M."/>
            <person name="Stingl U."/>
            <person name="Bajic V.B."/>
        </authorList>
    </citation>
    <scope>NUCLEOTIDE SEQUENCE [LARGE SCALE GENOMIC DNA]</scope>
    <source>
        <strain evidence="3 4">E1L3A</strain>
    </source>
</reference>
<dbReference type="OrthoDB" id="1778949at2"/>